<dbReference type="InterPro" id="IPR022712">
    <property type="entry name" value="Beta_Casp"/>
</dbReference>
<proteinExistence type="inferred from homology"/>
<dbReference type="Pfam" id="PF16661">
    <property type="entry name" value="Lactamase_B_6"/>
    <property type="match status" value="1"/>
</dbReference>
<keyword evidence="6" id="KW-0378">Hydrolase</keyword>
<dbReference type="Pfam" id="PF11718">
    <property type="entry name" value="CPSF73-100_C"/>
    <property type="match status" value="1"/>
</dbReference>
<protein>
    <submittedName>
        <fullName evidence="12">Unplaced genomic scaffold supercont1.42, whole genome shotgun sequence</fullName>
    </submittedName>
</protein>
<evidence type="ECO:0000259" key="9">
    <source>
        <dbReference type="SMART" id="SM00849"/>
    </source>
</evidence>
<feature type="region of interest" description="Disordered" evidence="8">
    <location>
        <begin position="1"/>
        <end position="22"/>
    </location>
</feature>
<evidence type="ECO:0000313" key="12">
    <source>
        <dbReference type="EMBL" id="KIR44146.1"/>
    </source>
</evidence>
<dbReference type="PANTHER" id="PTHR11203">
    <property type="entry name" value="CLEAVAGE AND POLYADENYLATION SPECIFICITY FACTOR FAMILY MEMBER"/>
    <property type="match status" value="1"/>
</dbReference>
<reference evidence="12" key="1">
    <citation type="submission" date="2015-01" db="EMBL/GenBank/DDBJ databases">
        <title>The Genome Sequence of Cryptococcus gattii CA1280.</title>
        <authorList>
            <consortium name="The Broad Institute Genomics Platform"/>
            <person name="Cuomo C."/>
            <person name="Litvintseva A."/>
            <person name="Chen Y."/>
            <person name="Heitman J."/>
            <person name="Sun S."/>
            <person name="Springer D."/>
            <person name="Dromer F."/>
            <person name="Young S."/>
            <person name="Zeng Q."/>
            <person name="Gargeya S."/>
            <person name="Abouelleil A."/>
            <person name="Alvarado L."/>
            <person name="Chapman S.B."/>
            <person name="Gainer-Dewar J."/>
            <person name="Goldberg J."/>
            <person name="Griggs A."/>
            <person name="Gujja S."/>
            <person name="Hansen M."/>
            <person name="Howarth C."/>
            <person name="Imamovic A."/>
            <person name="Larimer J."/>
            <person name="Murphy C."/>
            <person name="Naylor J."/>
            <person name="Pearson M."/>
            <person name="Priest M."/>
            <person name="Roberts A."/>
            <person name="Saif S."/>
            <person name="Shea T."/>
            <person name="Sykes S."/>
            <person name="Wortman J."/>
            <person name="Nusbaum C."/>
            <person name="Birren B."/>
        </authorList>
    </citation>
    <scope>NUCLEOTIDE SEQUENCE [LARGE SCALE GENOMIC DNA]</scope>
    <source>
        <strain evidence="12">CA1280</strain>
    </source>
</reference>
<feature type="domain" description="Beta-Casp" evidence="10">
    <location>
        <begin position="269"/>
        <end position="392"/>
    </location>
</feature>
<evidence type="ECO:0000256" key="6">
    <source>
        <dbReference type="ARBA" id="ARBA00022801"/>
    </source>
</evidence>
<evidence type="ECO:0000256" key="1">
    <source>
        <dbReference type="ARBA" id="ARBA00004123"/>
    </source>
</evidence>
<feature type="compositionally biased region" description="Basic and acidic residues" evidence="8">
    <location>
        <begin position="691"/>
        <end position="702"/>
    </location>
</feature>
<dbReference type="EMBL" id="KN848014">
    <property type="protein sequence ID" value="KIR44146.1"/>
    <property type="molecule type" value="Genomic_DNA"/>
</dbReference>
<evidence type="ECO:0000256" key="2">
    <source>
        <dbReference type="ARBA" id="ARBA00010624"/>
    </source>
</evidence>
<gene>
    <name evidence="12" type="ORF">I312_06659</name>
</gene>
<dbReference type="InterPro" id="IPR021718">
    <property type="entry name" value="CPSF73-100_C"/>
</dbReference>
<evidence type="ECO:0000256" key="3">
    <source>
        <dbReference type="ARBA" id="ARBA00022664"/>
    </source>
</evidence>
<dbReference type="Pfam" id="PF10996">
    <property type="entry name" value="Beta-Casp"/>
    <property type="match status" value="1"/>
</dbReference>
<keyword evidence="5" id="KW-0255">Endonuclease</keyword>
<dbReference type="SMART" id="SM01027">
    <property type="entry name" value="Beta-Casp"/>
    <property type="match status" value="1"/>
</dbReference>
<feature type="region of interest" description="Disordered" evidence="8">
    <location>
        <begin position="624"/>
        <end position="653"/>
    </location>
</feature>
<dbReference type="GO" id="GO:0003723">
    <property type="term" value="F:RNA binding"/>
    <property type="evidence" value="ECO:0007669"/>
    <property type="project" value="TreeGrafter"/>
</dbReference>
<feature type="domain" description="Metallo-beta-lactamase" evidence="9">
    <location>
        <begin position="41"/>
        <end position="252"/>
    </location>
</feature>
<dbReference type="GO" id="GO:0005847">
    <property type="term" value="C:mRNA cleavage and polyadenylation specificity factor complex"/>
    <property type="evidence" value="ECO:0007669"/>
    <property type="project" value="TreeGrafter"/>
</dbReference>
<evidence type="ECO:0000256" key="4">
    <source>
        <dbReference type="ARBA" id="ARBA00022722"/>
    </source>
</evidence>
<keyword evidence="3" id="KW-0507">mRNA processing</keyword>
<dbReference type="SUPFAM" id="SSF56281">
    <property type="entry name" value="Metallo-hydrolase/oxidoreductase"/>
    <property type="match status" value="1"/>
</dbReference>
<comment type="subcellular location">
    <subcellularLocation>
        <location evidence="1">Nucleus</location>
    </subcellularLocation>
</comment>
<dbReference type="InterPro" id="IPR001279">
    <property type="entry name" value="Metallo-B-lactamas"/>
</dbReference>
<dbReference type="Gene3D" id="3.60.15.10">
    <property type="entry name" value="Ribonuclease Z/Hydroxyacylglutathione hydrolase-like"/>
    <property type="match status" value="1"/>
</dbReference>
<sequence>MIPRRHHFKPAPQPTVQVLQPPDEDAPSLTITMLGAGQEVGRSCCVIEHRGKKIVCDAGLHPAQPGIGALPFIDELDWSTVDALLITHFHVDHAAALPYIMEKTNFKDGNGKVYMTHATKAIYGLTMMDTVRLNDQNPDTSGRLYDEADVQSSWQSTIAVDYHQDIVIAGGLRFTPYHAGHVLGASMFLIEIAGLKILYTGDYSREEDRHLVMAEIPPVKPDVMICESTFGVHTLPDRKEKEEQFTTLVANIVRRGGRCLMPIPSFGNGQELALLLDEYWNDHPELQNIPVYFASSLFQRGMRVYKTYVHTMNANIRSRFARRDNPFDFRFVKWLKDPQKLRENKGPCVIMSSPQFMSFGLSRDLLEEWAPDSKNGVIVTGYSIEGTMARTLLSEPDHIESLKGGNIPRRLTVKEISFGAHVDYAQNSKFIQEIGAQHVVLVHGEASQMGRLRAALRDTYAAKGQEINIHTPKNCEPLTLTFRQERMVKAIGSLASTRPEHGTSVKGLLVSKDFSYTLLSPADLHDFTGLSTSTIIQKQGVAISVDWAVVRWYLEGMYGEVEEGIDEEGKPTFTIMNGVQVVQISPTAVELRWKSSSSNDMIADSALALLLGIEGSPATAKLTASPNKHACNHSHFHSHSHSDLHSNTYPGDKSAKVVASNPEFGRLRMFLEAHFGHVEGPNLRPPLAHGADGEKNENGENDKEGDDWLTMDVKLDNHTARIDLISMRVDSESAELQKRVETVLEMALTTVKSLSQTFLGGGLDVDMVEKVEPSESDS</sequence>
<evidence type="ECO:0000259" key="10">
    <source>
        <dbReference type="SMART" id="SM01027"/>
    </source>
</evidence>
<comment type="similarity">
    <text evidence="2">Belongs to the metallo-beta-lactamase superfamily. RNA-metabolizing metallo-beta-lactamase-like family. CPSF2/YSH1 subfamily.</text>
</comment>
<evidence type="ECO:0000256" key="8">
    <source>
        <dbReference type="SAM" id="MobiDB-lite"/>
    </source>
</evidence>
<dbReference type="AlphaFoldDB" id="A0A0D0V9G0"/>
<dbReference type="GO" id="GO:0004534">
    <property type="term" value="F:5'-3' RNA exonuclease activity"/>
    <property type="evidence" value="ECO:0007669"/>
    <property type="project" value="TreeGrafter"/>
</dbReference>
<keyword evidence="4" id="KW-0540">Nuclease</keyword>
<evidence type="ECO:0000256" key="7">
    <source>
        <dbReference type="ARBA" id="ARBA00023242"/>
    </source>
</evidence>
<keyword evidence="7" id="KW-0539">Nucleus</keyword>
<evidence type="ECO:0000259" key="11">
    <source>
        <dbReference type="SMART" id="SM01098"/>
    </source>
</evidence>
<dbReference type="PANTHER" id="PTHR11203:SF11">
    <property type="entry name" value="CLEAVAGE AND POLYADENYLATION SPECIFICITY FACTOR SUBUNIT 3"/>
    <property type="match status" value="1"/>
</dbReference>
<evidence type="ECO:0000256" key="5">
    <source>
        <dbReference type="ARBA" id="ARBA00022759"/>
    </source>
</evidence>
<dbReference type="OrthoDB" id="10249535at2759"/>
<dbReference type="GO" id="GO:0006398">
    <property type="term" value="P:mRNA 3'-end processing by stem-loop binding and cleavage"/>
    <property type="evidence" value="ECO:0007669"/>
    <property type="project" value="TreeGrafter"/>
</dbReference>
<dbReference type="Gene3D" id="3.40.50.10890">
    <property type="match status" value="1"/>
</dbReference>
<dbReference type="InterPro" id="IPR050698">
    <property type="entry name" value="MBL"/>
</dbReference>
<feature type="domain" description="Pre-mRNA 3'-end-processing endonuclease polyadenylation factor C-term" evidence="11">
    <location>
        <begin position="501"/>
        <end position="754"/>
    </location>
</feature>
<dbReference type="HOGENOM" id="CLU_009673_2_3_1"/>
<dbReference type="SMART" id="SM01098">
    <property type="entry name" value="CPSF73-100_C"/>
    <property type="match status" value="1"/>
</dbReference>
<feature type="region of interest" description="Disordered" evidence="8">
    <location>
        <begin position="681"/>
        <end position="707"/>
    </location>
</feature>
<organism evidence="12">
    <name type="scientific">Cryptococcus bacillisporus CA1280</name>
    <dbReference type="NCBI Taxonomy" id="1296109"/>
    <lineage>
        <taxon>Eukaryota</taxon>
        <taxon>Fungi</taxon>
        <taxon>Dikarya</taxon>
        <taxon>Basidiomycota</taxon>
        <taxon>Agaricomycotina</taxon>
        <taxon>Tremellomycetes</taxon>
        <taxon>Tremellales</taxon>
        <taxon>Cryptococcaceae</taxon>
        <taxon>Cryptococcus</taxon>
        <taxon>Cryptococcus gattii species complex</taxon>
    </lineage>
</organism>
<name>A0A0D0V9G0_CRYGA</name>
<dbReference type="GO" id="GO:0004521">
    <property type="term" value="F:RNA endonuclease activity"/>
    <property type="evidence" value="ECO:0007669"/>
    <property type="project" value="TreeGrafter"/>
</dbReference>
<feature type="compositionally biased region" description="Basic residues" evidence="8">
    <location>
        <begin position="630"/>
        <end position="639"/>
    </location>
</feature>
<dbReference type="SMART" id="SM00849">
    <property type="entry name" value="Lactamase_B"/>
    <property type="match status" value="1"/>
</dbReference>
<accession>A0A0D0V9G0</accession>
<dbReference type="InterPro" id="IPR011108">
    <property type="entry name" value="RMMBL"/>
</dbReference>
<dbReference type="InterPro" id="IPR036866">
    <property type="entry name" value="RibonucZ/Hydroxyglut_hydro"/>
</dbReference>
<dbReference type="Pfam" id="PF07521">
    <property type="entry name" value="RMMBL"/>
    <property type="match status" value="1"/>
</dbReference>